<dbReference type="EMBL" id="BMEC01000020">
    <property type="protein sequence ID" value="GGC54448.1"/>
    <property type="molecule type" value="Genomic_DNA"/>
</dbReference>
<evidence type="ECO:0000313" key="3">
    <source>
        <dbReference type="Proteomes" id="UP000636010"/>
    </source>
</evidence>
<proteinExistence type="predicted"/>
<organism evidence="2 3">
    <name type="scientific">Marivirga lumbricoides</name>
    <dbReference type="NCBI Taxonomy" id="1046115"/>
    <lineage>
        <taxon>Bacteria</taxon>
        <taxon>Pseudomonadati</taxon>
        <taxon>Bacteroidota</taxon>
        <taxon>Cytophagia</taxon>
        <taxon>Cytophagales</taxon>
        <taxon>Marivirgaceae</taxon>
        <taxon>Marivirga</taxon>
    </lineage>
</organism>
<protein>
    <submittedName>
        <fullName evidence="2">ATPase</fullName>
    </submittedName>
</protein>
<sequence length="251" mass="28814">MQKISETINQVLNPETSTQEPAKTMASRSKASVAKDRLKQEGVQSNIIQFDKCLEFFEKAGKEYVSQKFRIWREDHLILFKLLVYFYRDEVNAEKHGIDLHKGILITGPVGCGKTSLMTLLRFMLAPKEQYIIKSARDITLEFIQDGYSTINKYSKAAFQQTGGELISKAYCFDDLGVESNIKYYGNETNVMAEILLSRYDMFISRHMLTHATTNLSASEIENCYGNRVRSRLREMMNVIAFGKEAKDKRV</sequence>
<feature type="compositionally biased region" description="Polar residues" evidence="1">
    <location>
        <begin position="11"/>
        <end position="30"/>
    </location>
</feature>
<dbReference type="Gene3D" id="3.40.50.300">
    <property type="entry name" value="P-loop containing nucleotide triphosphate hydrolases"/>
    <property type="match status" value="1"/>
</dbReference>
<dbReference type="InterPro" id="IPR027417">
    <property type="entry name" value="P-loop_NTPase"/>
</dbReference>
<feature type="region of interest" description="Disordered" evidence="1">
    <location>
        <begin position="11"/>
        <end position="31"/>
    </location>
</feature>
<evidence type="ECO:0000313" key="2">
    <source>
        <dbReference type="EMBL" id="GGC54448.1"/>
    </source>
</evidence>
<dbReference type="RefSeq" id="WP_229712703.1">
    <property type="nucleotide sequence ID" value="NZ_BAABHU010000020.1"/>
</dbReference>
<dbReference type="Proteomes" id="UP000636010">
    <property type="component" value="Unassembled WGS sequence"/>
</dbReference>
<comment type="caution">
    <text evidence="2">The sequence shown here is derived from an EMBL/GenBank/DDBJ whole genome shotgun (WGS) entry which is preliminary data.</text>
</comment>
<gene>
    <name evidence="2" type="ORF">GCM10011506_45080</name>
</gene>
<name>A0ABQ1N8J9_9BACT</name>
<dbReference type="SUPFAM" id="SSF52540">
    <property type="entry name" value="P-loop containing nucleoside triphosphate hydrolases"/>
    <property type="match status" value="1"/>
</dbReference>
<keyword evidence="3" id="KW-1185">Reference proteome</keyword>
<accession>A0ABQ1N8J9</accession>
<evidence type="ECO:0000256" key="1">
    <source>
        <dbReference type="SAM" id="MobiDB-lite"/>
    </source>
</evidence>
<reference evidence="3" key="1">
    <citation type="journal article" date="2019" name="Int. J. Syst. Evol. Microbiol.">
        <title>The Global Catalogue of Microorganisms (GCM) 10K type strain sequencing project: providing services to taxonomists for standard genome sequencing and annotation.</title>
        <authorList>
            <consortium name="The Broad Institute Genomics Platform"/>
            <consortium name="The Broad Institute Genome Sequencing Center for Infectious Disease"/>
            <person name="Wu L."/>
            <person name="Ma J."/>
        </authorList>
    </citation>
    <scope>NUCLEOTIDE SEQUENCE [LARGE SCALE GENOMIC DNA]</scope>
    <source>
        <strain evidence="3">CGMCC 1.10832</strain>
    </source>
</reference>